<gene>
    <name evidence="1" type="ORF">NP590_05360</name>
</gene>
<keyword evidence="2" id="KW-1185">Reference proteome</keyword>
<dbReference type="EMBL" id="JANIBJ010000007">
    <property type="protein sequence ID" value="MCQ8103527.1"/>
    <property type="molecule type" value="Genomic_DNA"/>
</dbReference>
<proteinExistence type="predicted"/>
<comment type="caution">
    <text evidence="1">The sequence shown here is derived from an EMBL/GenBank/DDBJ whole genome shotgun (WGS) entry which is preliminary data.</text>
</comment>
<sequence>MGIELKIARELATVCVTSGELAAIEKLLKAELKKPAFVEQFDKMASAIDECYRLTLENMRPLLEIAAEADFNDRFDAIHADFKATYLGITNRPRVASDQAYLDYMTLREFKETQTAYPLLKRTFERLDEFIDKWITNDAWLAMTIENLIKMLHRFLNEVAEFKQKDPADAFALYQVAMNAMRPFLSVLEKRRSSLEKG</sequence>
<organism evidence="1 2">
    <name type="scientific">Methylomonas subterranea</name>
    <dbReference type="NCBI Taxonomy" id="2952225"/>
    <lineage>
        <taxon>Bacteria</taxon>
        <taxon>Pseudomonadati</taxon>
        <taxon>Pseudomonadota</taxon>
        <taxon>Gammaproteobacteria</taxon>
        <taxon>Methylococcales</taxon>
        <taxon>Methylococcaceae</taxon>
        <taxon>Methylomonas</taxon>
    </lineage>
</organism>
<evidence type="ECO:0000313" key="2">
    <source>
        <dbReference type="Proteomes" id="UP001524499"/>
    </source>
</evidence>
<dbReference type="RefSeq" id="WP_256601232.1">
    <property type="nucleotide sequence ID" value="NZ_JANIBJ010000007.1"/>
</dbReference>
<evidence type="ECO:0008006" key="3">
    <source>
        <dbReference type="Google" id="ProtNLM"/>
    </source>
</evidence>
<dbReference type="Proteomes" id="UP001524499">
    <property type="component" value="Unassembled WGS sequence"/>
</dbReference>
<protein>
    <recommendedName>
        <fullName evidence="3">Globin-sensor domain-containing protein</fullName>
    </recommendedName>
</protein>
<name>A0ABT1TDJ9_9GAMM</name>
<accession>A0ABT1TDJ9</accession>
<evidence type="ECO:0000313" key="1">
    <source>
        <dbReference type="EMBL" id="MCQ8103527.1"/>
    </source>
</evidence>
<reference evidence="1 2" key="1">
    <citation type="submission" date="2022-07" db="EMBL/GenBank/DDBJ databases">
        <title>Methylomonas rivi sp. nov., Methylomonas rosea sp. nov., Methylomonas aureus sp. nov. and Methylomonas subterranea sp. nov., four novel methanotrophs isolated from a freshwater creek and the deep terrestrial subsurface.</title>
        <authorList>
            <person name="Abin C."/>
            <person name="Sankaranarayanan K."/>
            <person name="Garner C."/>
            <person name="Sindelar R."/>
            <person name="Kotary K."/>
            <person name="Garner R."/>
            <person name="Barclay S."/>
            <person name="Lawson P."/>
            <person name="Krumholz L."/>
        </authorList>
    </citation>
    <scope>NUCLEOTIDE SEQUENCE [LARGE SCALE GENOMIC DNA]</scope>
    <source>
        <strain evidence="1 2">SURF-2</strain>
    </source>
</reference>